<dbReference type="NCBIfam" id="TIGR00017">
    <property type="entry name" value="cmk"/>
    <property type="match status" value="1"/>
</dbReference>
<comment type="similarity">
    <text evidence="1 8">Belongs to the cytidylate kinase family. Type 1 subfamily.</text>
</comment>
<evidence type="ECO:0000256" key="1">
    <source>
        <dbReference type="ARBA" id="ARBA00009427"/>
    </source>
</evidence>
<evidence type="ECO:0000256" key="6">
    <source>
        <dbReference type="ARBA" id="ARBA00047615"/>
    </source>
</evidence>
<evidence type="ECO:0000256" key="8">
    <source>
        <dbReference type="HAMAP-Rule" id="MF_00238"/>
    </source>
</evidence>
<evidence type="ECO:0000313" key="10">
    <source>
        <dbReference type="EMBL" id="GGZ24740.1"/>
    </source>
</evidence>
<dbReference type="AlphaFoldDB" id="A0A918UNN5"/>
<keyword evidence="11" id="KW-1185">Reference proteome</keyword>
<keyword evidence="5 8" id="KW-0067">ATP-binding</keyword>
<sequence length="213" mass="22906">MTQPLLIAFDGPAASGKGTLASVIAADYGLPFLDTGLLYRAVGHVARERGLDLEDTQALGEAAQFIHPTLLEDDALRGREAGEWASRVAAIPEVRAALKQFQIDFAHQTSGAVLDGRDIGTVIAPDATVKLFVTADPETRAKRRFLQLIKANSALTFEDVLSDIRIRDERDSSRSSAPLEMARDAVLLDTTNLDIEAAIEAARSIVKARRGGV</sequence>
<feature type="domain" description="Cytidylate kinase" evidence="9">
    <location>
        <begin position="7"/>
        <end position="205"/>
    </location>
</feature>
<gene>
    <name evidence="8 10" type="primary">cmk</name>
    <name evidence="10" type="ORF">GCM10011273_07480</name>
</gene>
<dbReference type="CDD" id="cd02020">
    <property type="entry name" value="CMPK"/>
    <property type="match status" value="1"/>
</dbReference>
<evidence type="ECO:0000313" key="11">
    <source>
        <dbReference type="Proteomes" id="UP000662572"/>
    </source>
</evidence>
<dbReference type="InterPro" id="IPR003136">
    <property type="entry name" value="Cytidylate_kin"/>
</dbReference>
<dbReference type="InterPro" id="IPR027417">
    <property type="entry name" value="P-loop_NTPase"/>
</dbReference>
<evidence type="ECO:0000256" key="2">
    <source>
        <dbReference type="ARBA" id="ARBA00022679"/>
    </source>
</evidence>
<evidence type="ECO:0000259" key="9">
    <source>
        <dbReference type="Pfam" id="PF02224"/>
    </source>
</evidence>
<keyword evidence="8" id="KW-0963">Cytoplasm</keyword>
<keyword evidence="3 8" id="KW-0547">Nucleotide-binding</keyword>
<dbReference type="GO" id="GO:0005524">
    <property type="term" value="F:ATP binding"/>
    <property type="evidence" value="ECO:0007669"/>
    <property type="project" value="UniProtKB-UniRule"/>
</dbReference>
<keyword evidence="2 8" id="KW-0808">Transferase</keyword>
<comment type="subcellular location">
    <subcellularLocation>
        <location evidence="8">Cytoplasm</location>
    </subcellularLocation>
</comment>
<dbReference type="Proteomes" id="UP000662572">
    <property type="component" value="Unassembled WGS sequence"/>
</dbReference>
<dbReference type="SUPFAM" id="SSF52540">
    <property type="entry name" value="P-loop containing nucleoside triphosphate hydrolases"/>
    <property type="match status" value="1"/>
</dbReference>
<dbReference type="GO" id="GO:0006220">
    <property type="term" value="P:pyrimidine nucleotide metabolic process"/>
    <property type="evidence" value="ECO:0007669"/>
    <property type="project" value="UniProtKB-UniRule"/>
</dbReference>
<dbReference type="RefSeq" id="WP_189485008.1">
    <property type="nucleotide sequence ID" value="NZ_BMZB01000001.1"/>
</dbReference>
<evidence type="ECO:0000256" key="5">
    <source>
        <dbReference type="ARBA" id="ARBA00022840"/>
    </source>
</evidence>
<proteinExistence type="inferred from homology"/>
<comment type="catalytic activity">
    <reaction evidence="6 8">
        <text>dCMP + ATP = dCDP + ADP</text>
        <dbReference type="Rhea" id="RHEA:25094"/>
        <dbReference type="ChEBI" id="CHEBI:30616"/>
        <dbReference type="ChEBI" id="CHEBI:57566"/>
        <dbReference type="ChEBI" id="CHEBI:58593"/>
        <dbReference type="ChEBI" id="CHEBI:456216"/>
        <dbReference type="EC" id="2.7.4.25"/>
    </reaction>
</comment>
<feature type="binding site" evidence="8">
    <location>
        <begin position="11"/>
        <end position="19"/>
    </location>
    <ligand>
        <name>ATP</name>
        <dbReference type="ChEBI" id="CHEBI:30616"/>
    </ligand>
</feature>
<evidence type="ECO:0000256" key="4">
    <source>
        <dbReference type="ARBA" id="ARBA00022777"/>
    </source>
</evidence>
<dbReference type="Gene3D" id="3.40.50.300">
    <property type="entry name" value="P-loop containing nucleotide triphosphate hydrolases"/>
    <property type="match status" value="1"/>
</dbReference>
<organism evidence="10 11">
    <name type="scientific">Asticcacaulis endophyticus</name>
    <dbReference type="NCBI Taxonomy" id="1395890"/>
    <lineage>
        <taxon>Bacteria</taxon>
        <taxon>Pseudomonadati</taxon>
        <taxon>Pseudomonadota</taxon>
        <taxon>Alphaproteobacteria</taxon>
        <taxon>Caulobacterales</taxon>
        <taxon>Caulobacteraceae</taxon>
        <taxon>Asticcacaulis</taxon>
    </lineage>
</organism>
<accession>A0A918UNN5</accession>
<comment type="caution">
    <text evidence="10">The sequence shown here is derived from an EMBL/GenBank/DDBJ whole genome shotgun (WGS) entry which is preliminary data.</text>
</comment>
<dbReference type="EMBL" id="BMZB01000001">
    <property type="protein sequence ID" value="GGZ24740.1"/>
    <property type="molecule type" value="Genomic_DNA"/>
</dbReference>
<dbReference type="GO" id="GO:0005737">
    <property type="term" value="C:cytoplasm"/>
    <property type="evidence" value="ECO:0007669"/>
    <property type="project" value="UniProtKB-SubCell"/>
</dbReference>
<reference evidence="10" key="1">
    <citation type="journal article" date="2014" name="Int. J. Syst. Evol. Microbiol.">
        <title>Complete genome sequence of Corynebacterium casei LMG S-19264T (=DSM 44701T), isolated from a smear-ripened cheese.</title>
        <authorList>
            <consortium name="US DOE Joint Genome Institute (JGI-PGF)"/>
            <person name="Walter F."/>
            <person name="Albersmeier A."/>
            <person name="Kalinowski J."/>
            <person name="Ruckert C."/>
        </authorList>
    </citation>
    <scope>NUCLEOTIDE SEQUENCE</scope>
    <source>
        <strain evidence="10">KCTC 32296</strain>
    </source>
</reference>
<dbReference type="Pfam" id="PF02224">
    <property type="entry name" value="Cytidylate_kin"/>
    <property type="match status" value="1"/>
</dbReference>
<keyword evidence="4 8" id="KW-0418">Kinase</keyword>
<name>A0A918UNN5_9CAUL</name>
<dbReference type="EC" id="2.7.4.25" evidence="8"/>
<dbReference type="HAMAP" id="MF_00238">
    <property type="entry name" value="Cytidyl_kinase_type1"/>
    <property type="match status" value="1"/>
</dbReference>
<protein>
    <recommendedName>
        <fullName evidence="8">Cytidylate kinase</fullName>
        <shortName evidence="8">CK</shortName>
        <ecNumber evidence="8">2.7.4.25</ecNumber>
    </recommendedName>
    <alternativeName>
        <fullName evidence="8">Cytidine monophosphate kinase</fullName>
        <shortName evidence="8">CMP kinase</shortName>
    </alternativeName>
</protein>
<dbReference type="GO" id="GO:0036431">
    <property type="term" value="F:dCMP kinase activity"/>
    <property type="evidence" value="ECO:0007669"/>
    <property type="project" value="InterPro"/>
</dbReference>
<reference evidence="10" key="2">
    <citation type="submission" date="2020-09" db="EMBL/GenBank/DDBJ databases">
        <authorList>
            <person name="Sun Q."/>
            <person name="Kim S."/>
        </authorList>
    </citation>
    <scope>NUCLEOTIDE SEQUENCE</scope>
    <source>
        <strain evidence="10">KCTC 32296</strain>
    </source>
</reference>
<evidence type="ECO:0000256" key="3">
    <source>
        <dbReference type="ARBA" id="ARBA00022741"/>
    </source>
</evidence>
<comment type="catalytic activity">
    <reaction evidence="7 8">
        <text>CMP + ATP = CDP + ADP</text>
        <dbReference type="Rhea" id="RHEA:11600"/>
        <dbReference type="ChEBI" id="CHEBI:30616"/>
        <dbReference type="ChEBI" id="CHEBI:58069"/>
        <dbReference type="ChEBI" id="CHEBI:60377"/>
        <dbReference type="ChEBI" id="CHEBI:456216"/>
        <dbReference type="EC" id="2.7.4.25"/>
    </reaction>
</comment>
<evidence type="ECO:0000256" key="7">
    <source>
        <dbReference type="ARBA" id="ARBA00048478"/>
    </source>
</evidence>
<dbReference type="InterPro" id="IPR011994">
    <property type="entry name" value="Cytidylate_kinase_dom"/>
</dbReference>